<feature type="domain" description="D-isomer specific 2-hydroxyacid dehydrogenase NAD-binding" evidence="10">
    <location>
        <begin position="114"/>
        <end position="301"/>
    </location>
</feature>
<dbReference type="PROSITE" id="PS00670">
    <property type="entry name" value="D_2_HYDROXYACID_DH_2"/>
    <property type="match status" value="1"/>
</dbReference>
<evidence type="ECO:0000256" key="5">
    <source>
        <dbReference type="ARBA" id="ARBA00023027"/>
    </source>
</evidence>
<dbReference type="PROSITE" id="PS00671">
    <property type="entry name" value="D_2_HYDROXYACID_DH_3"/>
    <property type="match status" value="1"/>
</dbReference>
<dbReference type="InterPro" id="IPR058205">
    <property type="entry name" value="D-LDH-like"/>
</dbReference>
<comment type="similarity">
    <text evidence="1 8">Belongs to the D-isomer specific 2-hydroxyacid dehydrogenase family.</text>
</comment>
<evidence type="ECO:0000259" key="9">
    <source>
        <dbReference type="Pfam" id="PF00389"/>
    </source>
</evidence>
<dbReference type="RefSeq" id="WP_115855870.1">
    <property type="nucleotide sequence ID" value="NZ_CAJUZR010000017.1"/>
</dbReference>
<evidence type="ECO:0000256" key="3">
    <source>
        <dbReference type="ARBA" id="ARBA00014095"/>
    </source>
</evidence>
<dbReference type="GO" id="GO:0008720">
    <property type="term" value="F:D-lactate dehydrogenase (NAD+) activity"/>
    <property type="evidence" value="ECO:0007669"/>
    <property type="project" value="UniProtKB-EC"/>
</dbReference>
<dbReference type="CDD" id="cd12186">
    <property type="entry name" value="LDH"/>
    <property type="match status" value="1"/>
</dbReference>
<reference evidence="12 13" key="1">
    <citation type="journal article" date="2018" name="Vet. Microbiol.">
        <title>Characterisation of Staphylococcus felis isolated from cats using whole genome sequencing.</title>
        <authorList>
            <person name="Worthing K."/>
            <person name="Pang S."/>
            <person name="Trott D.J."/>
            <person name="Abraham S."/>
            <person name="Coombs G.W."/>
            <person name="Jordan D."/>
            <person name="McIntyre L."/>
            <person name="Davies M.R."/>
            <person name="Norris J."/>
        </authorList>
    </citation>
    <scope>NUCLEOTIDE SEQUENCE [LARGE SCALE GENOMIC DNA]</scope>
    <source>
        <strain evidence="12 13">F25</strain>
    </source>
</reference>
<dbReference type="NCBIfam" id="NF006374">
    <property type="entry name" value="PRK08605.1"/>
    <property type="match status" value="1"/>
</dbReference>
<dbReference type="InterPro" id="IPR006139">
    <property type="entry name" value="D-isomer_2_OHA_DH_cat_dom"/>
</dbReference>
<dbReference type="SUPFAM" id="SSF51735">
    <property type="entry name" value="NAD(P)-binding Rossmann-fold domains"/>
    <property type="match status" value="1"/>
</dbReference>
<keyword evidence="5" id="KW-0520">NAD</keyword>
<protein>
    <recommendedName>
        <fullName evidence="3">D-lactate dehydrogenase</fullName>
        <ecNumber evidence="2">1.1.1.28</ecNumber>
    </recommendedName>
    <alternativeName>
        <fullName evidence="6">D-specific 2-hydroxyacid dehydrogenase</fullName>
    </alternativeName>
</protein>
<evidence type="ECO:0000256" key="1">
    <source>
        <dbReference type="ARBA" id="ARBA00005854"/>
    </source>
</evidence>
<accession>A0AAX1RVX3</accession>
<gene>
    <name evidence="12" type="ORF">DOS76_05060</name>
    <name evidence="11" type="ORF">I9026_03220</name>
</gene>
<dbReference type="InterPro" id="IPR006140">
    <property type="entry name" value="D-isomer_DH_NAD-bd"/>
</dbReference>
<proteinExistence type="inferred from homology"/>
<dbReference type="PROSITE" id="PS00065">
    <property type="entry name" value="D_2_HYDROXYACID_DH_1"/>
    <property type="match status" value="1"/>
</dbReference>
<dbReference type="EMBL" id="JAEDAQ010000003">
    <property type="protein sequence ID" value="MBH9580374.1"/>
    <property type="molecule type" value="Genomic_DNA"/>
</dbReference>
<dbReference type="PANTHER" id="PTHR43026">
    <property type="entry name" value="2-HYDROXYACID DEHYDROGENASE HOMOLOG 1-RELATED"/>
    <property type="match status" value="1"/>
</dbReference>
<name>A0AAX1RVX3_9STAP</name>
<dbReference type="InterPro" id="IPR036291">
    <property type="entry name" value="NAD(P)-bd_dom_sf"/>
</dbReference>
<comment type="catalytic activity">
    <reaction evidence="7">
        <text>(R)-lactate + NAD(+) = pyruvate + NADH + H(+)</text>
        <dbReference type="Rhea" id="RHEA:16369"/>
        <dbReference type="ChEBI" id="CHEBI:15361"/>
        <dbReference type="ChEBI" id="CHEBI:15378"/>
        <dbReference type="ChEBI" id="CHEBI:16004"/>
        <dbReference type="ChEBI" id="CHEBI:57540"/>
        <dbReference type="ChEBI" id="CHEBI:57945"/>
        <dbReference type="EC" id="1.1.1.28"/>
    </reaction>
</comment>
<evidence type="ECO:0000256" key="6">
    <source>
        <dbReference type="ARBA" id="ARBA00030947"/>
    </source>
</evidence>
<comment type="caution">
    <text evidence="12">The sequence shown here is derived from an EMBL/GenBank/DDBJ whole genome shotgun (WGS) entry which is preliminary data.</text>
</comment>
<organism evidence="12 13">
    <name type="scientific">Staphylococcus felis</name>
    <dbReference type="NCBI Taxonomy" id="46127"/>
    <lineage>
        <taxon>Bacteria</taxon>
        <taxon>Bacillati</taxon>
        <taxon>Bacillota</taxon>
        <taxon>Bacilli</taxon>
        <taxon>Bacillales</taxon>
        <taxon>Staphylococcaceae</taxon>
        <taxon>Staphylococcus</taxon>
    </lineage>
</organism>
<evidence type="ECO:0000259" key="10">
    <source>
        <dbReference type="Pfam" id="PF02826"/>
    </source>
</evidence>
<dbReference type="Pfam" id="PF00389">
    <property type="entry name" value="2-Hacid_dh"/>
    <property type="match status" value="1"/>
</dbReference>
<evidence type="ECO:0000313" key="12">
    <source>
        <dbReference type="EMBL" id="REI22767.1"/>
    </source>
</evidence>
<feature type="domain" description="D-isomer specific 2-hydroxyacid dehydrogenase catalytic" evidence="9">
    <location>
        <begin position="7"/>
        <end position="333"/>
    </location>
</feature>
<evidence type="ECO:0000256" key="4">
    <source>
        <dbReference type="ARBA" id="ARBA00023002"/>
    </source>
</evidence>
<sequence length="334" mass="37257">MKKIKIFDVREDEHQALENWMSAHQGEVEVELTSDSLGEAHFDTLDQIDGISTSQTTTINNNYLKILAEHGIYHVAQRSAGYDMFDLDVANQLGIKVSNVPSYSPQSIAEFAVMRILELVRHAYQIDQNVSQQCFDWSMNIQGRTVESLKIGVIGTGRIGSRVAKILNGFGSQVYGYDLKPNSELESILTYVDSVETLVQNCDVLTIHIPGSKDNHYFINQHVFQHAKEGLLFVNTARGSVVDTQALIEALDSGVVSAAALDTYENEGDYFRKDWSNKHIADQTLQGLLGRDNVLISPHVAFYTDEAVQNLVDIPLDDVLSYIHGKEVKNIVNP</sequence>
<dbReference type="EC" id="1.1.1.28" evidence="2"/>
<evidence type="ECO:0000256" key="7">
    <source>
        <dbReference type="ARBA" id="ARBA00049040"/>
    </source>
</evidence>
<dbReference type="Gene3D" id="3.40.50.720">
    <property type="entry name" value="NAD(P)-binding Rossmann-like Domain"/>
    <property type="match status" value="2"/>
</dbReference>
<dbReference type="Pfam" id="PF02826">
    <property type="entry name" value="2-Hacid_dh_C"/>
    <property type="match status" value="1"/>
</dbReference>
<keyword evidence="14" id="KW-1185">Reference proteome</keyword>
<dbReference type="SUPFAM" id="SSF52283">
    <property type="entry name" value="Formate/glycerate dehydrogenase catalytic domain-like"/>
    <property type="match status" value="1"/>
</dbReference>
<dbReference type="PANTHER" id="PTHR43026:SF1">
    <property type="entry name" value="2-HYDROXYACID DEHYDROGENASE HOMOLOG 1-RELATED"/>
    <property type="match status" value="1"/>
</dbReference>
<dbReference type="Proteomes" id="UP000256337">
    <property type="component" value="Unassembled WGS sequence"/>
</dbReference>
<evidence type="ECO:0000256" key="8">
    <source>
        <dbReference type="RuleBase" id="RU003719"/>
    </source>
</evidence>
<dbReference type="EMBL" id="QKYD01000078">
    <property type="protein sequence ID" value="REI22767.1"/>
    <property type="molecule type" value="Genomic_DNA"/>
</dbReference>
<dbReference type="GO" id="GO:0051287">
    <property type="term" value="F:NAD binding"/>
    <property type="evidence" value="ECO:0007669"/>
    <property type="project" value="InterPro"/>
</dbReference>
<dbReference type="InterPro" id="IPR029753">
    <property type="entry name" value="D-isomer_DH_CS"/>
</dbReference>
<reference evidence="11 14" key="2">
    <citation type="submission" date="2020-12" db="EMBL/GenBank/DDBJ databases">
        <title>Genomic analysis of Staphylococcus felis from a cat with skin infection.</title>
        <authorList>
            <person name="Aslantas O."/>
            <person name="Keskin O."/>
            <person name="Buyukaltay K."/>
            <person name="Gullu Yucetepe A."/>
        </authorList>
    </citation>
    <scope>NUCLEOTIDE SEQUENCE [LARGE SCALE GENOMIC DNA]</scope>
    <source>
        <strain evidence="11 14">HARRANVET</strain>
    </source>
</reference>
<evidence type="ECO:0000313" key="14">
    <source>
        <dbReference type="Proteomes" id="UP000597038"/>
    </source>
</evidence>
<dbReference type="Proteomes" id="UP000597038">
    <property type="component" value="Unassembled WGS sequence"/>
</dbReference>
<evidence type="ECO:0000256" key="2">
    <source>
        <dbReference type="ARBA" id="ARBA00012969"/>
    </source>
</evidence>
<dbReference type="InterPro" id="IPR029752">
    <property type="entry name" value="D-isomer_DH_CS1"/>
</dbReference>
<evidence type="ECO:0000313" key="13">
    <source>
        <dbReference type="Proteomes" id="UP000256337"/>
    </source>
</evidence>
<evidence type="ECO:0000313" key="11">
    <source>
        <dbReference type="EMBL" id="MBH9580374.1"/>
    </source>
</evidence>
<dbReference type="AlphaFoldDB" id="A0AAX1RVX3"/>
<keyword evidence="4 8" id="KW-0560">Oxidoreductase</keyword>